<evidence type="ECO:0000256" key="5">
    <source>
        <dbReference type="ARBA" id="ARBA00022679"/>
    </source>
</evidence>
<accession>A0ABV4DQS5</accession>
<dbReference type="Gene3D" id="2.70.70.10">
    <property type="entry name" value="Glucose Permease (Domain IIA)"/>
    <property type="match status" value="1"/>
</dbReference>
<organism evidence="16 17">
    <name type="scientific">Ligilactobacillus faecis</name>
    <dbReference type="NCBI Taxonomy" id="762833"/>
    <lineage>
        <taxon>Bacteria</taxon>
        <taxon>Bacillati</taxon>
        <taxon>Bacillota</taxon>
        <taxon>Bacilli</taxon>
        <taxon>Lactobacillales</taxon>
        <taxon>Lactobacillaceae</taxon>
        <taxon>Ligilactobacillus</taxon>
    </lineage>
</organism>
<feature type="transmembrane region" description="Helical" evidence="12">
    <location>
        <begin position="251"/>
        <end position="276"/>
    </location>
</feature>
<dbReference type="Pfam" id="PF00358">
    <property type="entry name" value="PTS_EIIA_1"/>
    <property type="match status" value="1"/>
</dbReference>
<dbReference type="CDD" id="cd00212">
    <property type="entry name" value="PTS_IIB_glc"/>
    <property type="match status" value="1"/>
</dbReference>
<sequence length="626" mass="67332">MAEKVRDYKKLAQEIVTIIGQENISSAGHCATRLRLVLTKTPADAKEKISELPGVITVVEKGGQFQVVIGPHVVDVFNEFKQLVDLDSLGQVEGEDKSIVNRVIATMSAVFAPFIYILAAAGILQGLLILSKLAFPAFATTGTYQVFDLISWAPFTFLPLFIAVTASKHFKTNVYIALACCAALVSPSLTELTQQVASGKTVELFSLPLSQTTYTSSVLPPLILVWLLSYLERFIEKRLPGVVKQLLTPLFCLVIMVPVTLLVLGPASAVFAAGIANGYNWLVEVAPPLAALIIGGFWQIFVIFGVHWGITPVVMANFDMYGRDSFQAFQTIAVTAQVAATLGVFLKANSKELKNISLSAFITGLFGITEPAIYGVTLRFKRPFIYGCIAGGLGAVVASFFKPFYFAYAGLPSILTSVNAINEKMPLSFIGLLIGLGVAIVTAVLLTLIFGFGEDKAKDEKLAADVADKPAVALTKNVKVTTPLEGEVLPLSEVPDAVFASGAMGEGIAIMPSDNKIYAPFDGQVIMETSSKHALGLQAKNGIELLIHVGLETVELNGAPFTYHVSEGQTFKKGELLMEFDRDAIKKAGLSLITPVIVTNSADYTQVVTENEHQQIANETVIFQIN</sequence>
<dbReference type="InterPro" id="IPR050558">
    <property type="entry name" value="PTS_Sugar-Specific_Components"/>
</dbReference>
<dbReference type="Gene3D" id="3.30.1360.60">
    <property type="entry name" value="Glucose permease domain IIB"/>
    <property type="match status" value="1"/>
</dbReference>
<feature type="transmembrane region" description="Helical" evidence="12">
    <location>
        <begin position="213"/>
        <end position="231"/>
    </location>
</feature>
<feature type="transmembrane region" description="Helical" evidence="12">
    <location>
        <begin position="326"/>
        <end position="346"/>
    </location>
</feature>
<feature type="transmembrane region" description="Helical" evidence="12">
    <location>
        <begin position="103"/>
        <end position="129"/>
    </location>
</feature>
<evidence type="ECO:0000313" key="17">
    <source>
        <dbReference type="Proteomes" id="UP001565236"/>
    </source>
</evidence>
<keyword evidence="9 12" id="KW-1133">Transmembrane helix</keyword>
<dbReference type="SUPFAM" id="SSF55604">
    <property type="entry name" value="Glucose permease domain IIB"/>
    <property type="match status" value="1"/>
</dbReference>
<keyword evidence="3" id="KW-1003">Cell membrane</keyword>
<dbReference type="Pfam" id="PF00367">
    <property type="entry name" value="PTS_EIIB"/>
    <property type="match status" value="1"/>
</dbReference>
<feature type="transmembrane region" description="Helical" evidence="12">
    <location>
        <begin position="149"/>
        <end position="167"/>
    </location>
</feature>
<keyword evidence="2" id="KW-0813">Transport</keyword>
<evidence type="ECO:0000313" key="16">
    <source>
        <dbReference type="EMBL" id="MEY8662808.1"/>
    </source>
</evidence>
<dbReference type="GO" id="GO:0016740">
    <property type="term" value="F:transferase activity"/>
    <property type="evidence" value="ECO:0007669"/>
    <property type="project" value="UniProtKB-KW"/>
</dbReference>
<feature type="transmembrane region" description="Helical" evidence="12">
    <location>
        <begin position="174"/>
        <end position="193"/>
    </location>
</feature>
<dbReference type="PROSITE" id="PS00371">
    <property type="entry name" value="PTS_EIIA_TYPE_1_HIS"/>
    <property type="match status" value="1"/>
</dbReference>
<dbReference type="EMBL" id="JBCLUF010000029">
    <property type="protein sequence ID" value="MEY8662808.1"/>
    <property type="molecule type" value="Genomic_DNA"/>
</dbReference>
<dbReference type="PROSITE" id="PS51098">
    <property type="entry name" value="PTS_EIIB_TYPE_1"/>
    <property type="match status" value="1"/>
</dbReference>
<proteinExistence type="predicted"/>
<dbReference type="PROSITE" id="PS51103">
    <property type="entry name" value="PTS_EIIC_TYPE_1"/>
    <property type="match status" value="1"/>
</dbReference>
<evidence type="ECO:0000256" key="12">
    <source>
        <dbReference type="SAM" id="Phobius"/>
    </source>
</evidence>
<keyword evidence="8" id="KW-0418">Kinase</keyword>
<feature type="domain" description="PTS EIIC type-1" evidence="15">
    <location>
        <begin position="98"/>
        <end position="466"/>
    </location>
</feature>
<protein>
    <submittedName>
        <fullName evidence="16">Beta-glucoside-specific PTS transporter subunit IIABC</fullName>
        <ecNumber evidence="16">2.7.1.-</ecNumber>
    </submittedName>
</protein>
<dbReference type="PANTHER" id="PTHR30175">
    <property type="entry name" value="PHOSPHOTRANSFERASE SYSTEM TRANSPORT PROTEIN"/>
    <property type="match status" value="1"/>
</dbReference>
<evidence type="ECO:0000256" key="10">
    <source>
        <dbReference type="ARBA" id="ARBA00023136"/>
    </source>
</evidence>
<dbReference type="InterPro" id="IPR001996">
    <property type="entry name" value="PTS_IIB_1"/>
</dbReference>
<keyword evidence="7 12" id="KW-0812">Transmembrane</keyword>
<dbReference type="SUPFAM" id="SSF51261">
    <property type="entry name" value="Duplicated hybrid motif"/>
    <property type="match status" value="1"/>
</dbReference>
<dbReference type="PANTHER" id="PTHR30175:SF1">
    <property type="entry name" value="PTS SYSTEM ARBUTIN-, CELLOBIOSE-, AND SALICIN-SPECIFIC EIIBC COMPONENT-RELATED"/>
    <property type="match status" value="1"/>
</dbReference>
<evidence type="ECO:0000256" key="11">
    <source>
        <dbReference type="PROSITE-ProRule" id="PRU00421"/>
    </source>
</evidence>
<feature type="transmembrane region" description="Helical" evidence="12">
    <location>
        <begin position="384"/>
        <end position="408"/>
    </location>
</feature>
<dbReference type="InterPro" id="IPR011055">
    <property type="entry name" value="Dup_hybrid_motif"/>
</dbReference>
<evidence type="ECO:0000256" key="3">
    <source>
        <dbReference type="ARBA" id="ARBA00022475"/>
    </source>
</evidence>
<feature type="transmembrane region" description="Helical" evidence="12">
    <location>
        <begin position="428"/>
        <end position="452"/>
    </location>
</feature>
<dbReference type="RefSeq" id="WP_369942635.1">
    <property type="nucleotide sequence ID" value="NZ_JBCLUF010000029.1"/>
</dbReference>
<evidence type="ECO:0000256" key="7">
    <source>
        <dbReference type="ARBA" id="ARBA00022692"/>
    </source>
</evidence>
<gene>
    <name evidence="16" type="ORF">AALT52_07900</name>
</gene>
<evidence type="ECO:0000256" key="2">
    <source>
        <dbReference type="ARBA" id="ARBA00022448"/>
    </source>
</evidence>
<dbReference type="PROSITE" id="PS51093">
    <property type="entry name" value="PTS_EIIA_TYPE_1"/>
    <property type="match status" value="1"/>
</dbReference>
<dbReference type="NCBIfam" id="TIGR01995">
    <property type="entry name" value="PTS-II-ABC-beta"/>
    <property type="match status" value="1"/>
</dbReference>
<reference evidence="16 17" key="1">
    <citation type="submission" date="2024-03" db="EMBL/GenBank/DDBJ databases">
        <title>Mouse gut bacterial collection (mGBC) of GemPharmatech.</title>
        <authorList>
            <person name="He Y."/>
            <person name="Dong L."/>
            <person name="Wu D."/>
            <person name="Gao X."/>
            <person name="Lin Z."/>
        </authorList>
    </citation>
    <scope>NUCLEOTIDE SEQUENCE [LARGE SCALE GENOMIC DNA]</scope>
    <source>
        <strain evidence="16 17">15-30</strain>
    </source>
</reference>
<evidence type="ECO:0000259" key="14">
    <source>
        <dbReference type="PROSITE" id="PS51098"/>
    </source>
</evidence>
<comment type="subcellular location">
    <subcellularLocation>
        <location evidence="1">Cell membrane</location>
        <topology evidence="1">Multi-pass membrane protein</topology>
    </subcellularLocation>
</comment>
<evidence type="ECO:0000256" key="1">
    <source>
        <dbReference type="ARBA" id="ARBA00004651"/>
    </source>
</evidence>
<keyword evidence="10 12" id="KW-0472">Membrane</keyword>
<evidence type="ECO:0000256" key="4">
    <source>
        <dbReference type="ARBA" id="ARBA00022597"/>
    </source>
</evidence>
<dbReference type="Proteomes" id="UP001565236">
    <property type="component" value="Unassembled WGS sequence"/>
</dbReference>
<dbReference type="InterPro" id="IPR003352">
    <property type="entry name" value="PTS_EIIC"/>
</dbReference>
<evidence type="ECO:0000259" key="13">
    <source>
        <dbReference type="PROSITE" id="PS51093"/>
    </source>
</evidence>
<evidence type="ECO:0000256" key="9">
    <source>
        <dbReference type="ARBA" id="ARBA00022989"/>
    </source>
</evidence>
<feature type="domain" description="PTS EIIB type-1" evidence="14">
    <location>
        <begin position="8"/>
        <end position="90"/>
    </location>
</feature>
<dbReference type="InterPro" id="IPR036878">
    <property type="entry name" value="Glu_permease_IIB"/>
</dbReference>
<dbReference type="InterPro" id="IPR013013">
    <property type="entry name" value="PTS_EIIC_1"/>
</dbReference>
<feature type="transmembrane region" description="Helical" evidence="12">
    <location>
        <begin position="358"/>
        <end position="377"/>
    </location>
</feature>
<dbReference type="EC" id="2.7.1.-" evidence="16"/>
<dbReference type="InterPro" id="IPR018113">
    <property type="entry name" value="PTrfase_EIIB_Cys"/>
</dbReference>
<evidence type="ECO:0000259" key="15">
    <source>
        <dbReference type="PROSITE" id="PS51103"/>
    </source>
</evidence>
<feature type="transmembrane region" description="Helical" evidence="12">
    <location>
        <begin position="288"/>
        <end position="314"/>
    </location>
</feature>
<comment type="caution">
    <text evidence="16">The sequence shown here is derived from an EMBL/GenBank/DDBJ whole genome shotgun (WGS) entry which is preliminary data.</text>
</comment>
<dbReference type="InterPro" id="IPR001127">
    <property type="entry name" value="PTS_EIIA_1_perm"/>
</dbReference>
<dbReference type="NCBIfam" id="TIGR00830">
    <property type="entry name" value="PTBA"/>
    <property type="match status" value="1"/>
</dbReference>
<feature type="active site" description="Phosphocysteine intermediate; for EIIB activity" evidence="11">
    <location>
        <position position="30"/>
    </location>
</feature>
<keyword evidence="4" id="KW-0762">Sugar transport</keyword>
<evidence type="ECO:0000256" key="6">
    <source>
        <dbReference type="ARBA" id="ARBA00022683"/>
    </source>
</evidence>
<name>A0ABV4DQS5_9LACO</name>
<dbReference type="InterPro" id="IPR011297">
    <property type="entry name" value="PTS_IIABC_b_glu"/>
</dbReference>
<keyword evidence="5 16" id="KW-0808">Transferase</keyword>
<keyword evidence="17" id="KW-1185">Reference proteome</keyword>
<feature type="domain" description="PTS EIIA type-1" evidence="13">
    <location>
        <begin position="496"/>
        <end position="600"/>
    </location>
</feature>
<keyword evidence="6" id="KW-0598">Phosphotransferase system</keyword>
<evidence type="ECO:0000256" key="8">
    <source>
        <dbReference type="ARBA" id="ARBA00022777"/>
    </source>
</evidence>
<dbReference type="Pfam" id="PF02378">
    <property type="entry name" value="PTS_EIIC"/>
    <property type="match status" value="1"/>
</dbReference>